<dbReference type="SUPFAM" id="SSF51197">
    <property type="entry name" value="Clavaminate synthase-like"/>
    <property type="match status" value="1"/>
</dbReference>
<evidence type="ECO:0000256" key="3">
    <source>
        <dbReference type="ARBA" id="ARBA00022723"/>
    </source>
</evidence>
<dbReference type="EC" id="1.14.11.77" evidence="9"/>
<proteinExistence type="inferred from homology"/>
<dbReference type="FunFam" id="3.60.130.10:FF:000002">
    <property type="entry name" value="Alpha-ketoglutarate-dependent taurine dioxygenase"/>
    <property type="match status" value="1"/>
</dbReference>
<comment type="caution">
    <text evidence="13">The sequence shown here is derived from an EMBL/GenBank/DDBJ whole genome shotgun (WGS) entry which is preliminary data.</text>
</comment>
<evidence type="ECO:0000256" key="4">
    <source>
        <dbReference type="ARBA" id="ARBA00022964"/>
    </source>
</evidence>
<evidence type="ECO:0000256" key="9">
    <source>
        <dbReference type="ARBA" id="ARBA00066614"/>
    </source>
</evidence>
<protein>
    <recommendedName>
        <fullName evidence="10">Alpha-ketoglutarate-dependent sulfate ester dioxygenase</fullName>
        <ecNumber evidence="9">1.14.11.77</ecNumber>
    </recommendedName>
    <alternativeName>
        <fullName evidence="11">Type II alkyl sulfatase</fullName>
    </alternativeName>
</protein>
<feature type="domain" description="TauD/TfdA-like" evidence="12">
    <location>
        <begin position="7"/>
        <end position="271"/>
    </location>
</feature>
<dbReference type="EMBL" id="BJCE01000145">
    <property type="protein sequence ID" value="GCL38478.1"/>
    <property type="molecule type" value="Genomic_DNA"/>
</dbReference>
<keyword evidence="14" id="KW-1185">Reference proteome</keyword>
<evidence type="ECO:0000256" key="10">
    <source>
        <dbReference type="ARBA" id="ARBA00067109"/>
    </source>
</evidence>
<dbReference type="GO" id="GO:0005737">
    <property type="term" value="C:cytoplasm"/>
    <property type="evidence" value="ECO:0007669"/>
    <property type="project" value="TreeGrafter"/>
</dbReference>
<evidence type="ECO:0000313" key="14">
    <source>
        <dbReference type="Proteomes" id="UP000300142"/>
    </source>
</evidence>
<dbReference type="InterPro" id="IPR051323">
    <property type="entry name" value="AtsK-like"/>
</dbReference>
<keyword evidence="4 13" id="KW-0223">Dioxygenase</keyword>
<sequence>MSYQNIEVKPIAGRIGAKIKGVNLAENLSDEIISEIRKALVQYKVIFFRGQELDANGQVNFARCFGKITTAHPTVPSLPGYPEVLDLDYSRTVARANNWHTDVTFVDRPPLGSVLRALVIPPAGGDTIWANSVTAYQDLPEHLRNLADQLWAVHSNAYDYATAFDIPEEVKSYRDVFTSTVYETLHPVVRIHPESGEKGLFIGGFVRQIRGLSPTESADILRLLQSYITRPENTVRWRWQVGDVAFWDNRATQHYAIADYGDQPRRVQRVTIAGDLPLGIDGKYSQAIKGDSSAYIPNLVAA</sequence>
<evidence type="ECO:0000256" key="5">
    <source>
        <dbReference type="ARBA" id="ARBA00023002"/>
    </source>
</evidence>
<dbReference type="Gene3D" id="3.60.130.10">
    <property type="entry name" value="Clavaminate synthase-like"/>
    <property type="match status" value="1"/>
</dbReference>
<reference evidence="14" key="1">
    <citation type="submission" date="2019-02" db="EMBL/GenBank/DDBJ databases">
        <title>Draft genome sequence of Sphaerospermopsis reniformis NIES-1949.</title>
        <authorList>
            <person name="Yamaguchi H."/>
            <person name="Suzuki S."/>
            <person name="Kawachi M."/>
        </authorList>
    </citation>
    <scope>NUCLEOTIDE SEQUENCE [LARGE SCALE GENOMIC DNA]</scope>
    <source>
        <strain evidence="14">NIES-1949</strain>
    </source>
</reference>
<dbReference type="AlphaFoldDB" id="A0A480A4X2"/>
<comment type="cofactor">
    <cofactor evidence="1">
        <name>Fe(2+)</name>
        <dbReference type="ChEBI" id="CHEBI:29033"/>
    </cofactor>
</comment>
<comment type="similarity">
    <text evidence="2">Belongs to the TfdA dioxygenase family.</text>
</comment>
<gene>
    <name evidence="13" type="ORF">SR1949_35930</name>
</gene>
<organism evidence="13 14">
    <name type="scientific">Sphaerospermopsis reniformis</name>
    <dbReference type="NCBI Taxonomy" id="531300"/>
    <lineage>
        <taxon>Bacteria</taxon>
        <taxon>Bacillati</taxon>
        <taxon>Cyanobacteriota</taxon>
        <taxon>Cyanophyceae</taxon>
        <taxon>Nostocales</taxon>
        <taxon>Aphanizomenonaceae</taxon>
        <taxon>Sphaerospermopsis</taxon>
    </lineage>
</organism>
<dbReference type="GO" id="GO:0046872">
    <property type="term" value="F:metal ion binding"/>
    <property type="evidence" value="ECO:0007669"/>
    <property type="project" value="UniProtKB-KW"/>
</dbReference>
<comment type="catalytic activity">
    <reaction evidence="8">
        <text>2-ethylhexyl sulfate + 2-oxoglutarate + O2 = 2-ethylhexanal + sulfate + succinate + CO2 + H(+)</text>
        <dbReference type="Rhea" id="RHEA:47620"/>
        <dbReference type="ChEBI" id="CHEBI:15378"/>
        <dbReference type="ChEBI" id="CHEBI:15379"/>
        <dbReference type="ChEBI" id="CHEBI:16189"/>
        <dbReference type="ChEBI" id="CHEBI:16526"/>
        <dbReference type="ChEBI" id="CHEBI:16810"/>
        <dbReference type="ChEBI" id="CHEBI:30031"/>
        <dbReference type="ChEBI" id="CHEBI:87808"/>
        <dbReference type="ChEBI" id="CHEBI:87809"/>
        <dbReference type="EC" id="1.14.11.77"/>
    </reaction>
</comment>
<evidence type="ECO:0000256" key="7">
    <source>
        <dbReference type="ARBA" id="ARBA00050529"/>
    </source>
</evidence>
<dbReference type="RefSeq" id="WP_137668349.1">
    <property type="nucleotide sequence ID" value="NZ_BJCE01000145.1"/>
</dbReference>
<accession>A0A480A4X2</accession>
<name>A0A480A4X2_9CYAN</name>
<dbReference type="Pfam" id="PF02668">
    <property type="entry name" value="TauD"/>
    <property type="match status" value="1"/>
</dbReference>
<evidence type="ECO:0000313" key="13">
    <source>
        <dbReference type="EMBL" id="GCL38478.1"/>
    </source>
</evidence>
<evidence type="ECO:0000259" key="12">
    <source>
        <dbReference type="Pfam" id="PF02668"/>
    </source>
</evidence>
<keyword evidence="6" id="KW-0408">Iron</keyword>
<evidence type="ECO:0000256" key="2">
    <source>
        <dbReference type="ARBA" id="ARBA00005896"/>
    </source>
</evidence>
<evidence type="ECO:0000256" key="1">
    <source>
        <dbReference type="ARBA" id="ARBA00001954"/>
    </source>
</evidence>
<evidence type="ECO:0000256" key="6">
    <source>
        <dbReference type="ARBA" id="ARBA00023004"/>
    </source>
</evidence>
<dbReference type="Proteomes" id="UP000300142">
    <property type="component" value="Unassembled WGS sequence"/>
</dbReference>
<evidence type="ECO:0000256" key="11">
    <source>
        <dbReference type="ARBA" id="ARBA00078517"/>
    </source>
</evidence>
<dbReference type="InterPro" id="IPR003819">
    <property type="entry name" value="TauD/TfdA-like"/>
</dbReference>
<keyword evidence="3" id="KW-0479">Metal-binding</keyword>
<dbReference type="PANTHER" id="PTHR30468">
    <property type="entry name" value="ALPHA-KETOGLUTARATE-DEPENDENT SULFONATE DIOXYGENASE"/>
    <property type="match status" value="1"/>
</dbReference>
<keyword evidence="5" id="KW-0560">Oxidoreductase</keyword>
<dbReference type="PANTHER" id="PTHR30468:SF5">
    <property type="entry name" value="ALPHA-KETOGLUTARATE-DEPENDENT SULFATE ESTER DIOXYGENASE"/>
    <property type="match status" value="1"/>
</dbReference>
<dbReference type="GO" id="GO:0016706">
    <property type="term" value="F:2-oxoglutarate-dependent dioxygenase activity"/>
    <property type="evidence" value="ECO:0007669"/>
    <property type="project" value="TreeGrafter"/>
</dbReference>
<dbReference type="InterPro" id="IPR042098">
    <property type="entry name" value="TauD-like_sf"/>
</dbReference>
<comment type="catalytic activity">
    <reaction evidence="7">
        <text>a primary linear alkyl sulfate ester + 2-oxoglutarate + O2 = an aldehyde + sulfate + succinate + CO2 + H(+)</text>
        <dbReference type="Rhea" id="RHEA:65716"/>
        <dbReference type="ChEBI" id="CHEBI:15378"/>
        <dbReference type="ChEBI" id="CHEBI:15379"/>
        <dbReference type="ChEBI" id="CHEBI:16189"/>
        <dbReference type="ChEBI" id="CHEBI:16526"/>
        <dbReference type="ChEBI" id="CHEBI:16810"/>
        <dbReference type="ChEBI" id="CHEBI:17478"/>
        <dbReference type="ChEBI" id="CHEBI:30031"/>
        <dbReference type="ChEBI" id="CHEBI:157685"/>
        <dbReference type="EC" id="1.14.11.77"/>
    </reaction>
</comment>
<evidence type="ECO:0000256" key="8">
    <source>
        <dbReference type="ARBA" id="ARBA00051250"/>
    </source>
</evidence>